<name>A0A915MTI0_MELJA</name>
<dbReference type="Proteomes" id="UP000887561">
    <property type="component" value="Unplaced"/>
</dbReference>
<keyword evidence="2" id="KW-1185">Reference proteome</keyword>
<reference evidence="3" key="1">
    <citation type="submission" date="2022-11" db="UniProtKB">
        <authorList>
            <consortium name="WormBaseParasite"/>
        </authorList>
    </citation>
    <scope>IDENTIFICATION</scope>
</reference>
<organism evidence="2 3">
    <name type="scientific">Meloidogyne javanica</name>
    <name type="common">Root-knot nematode worm</name>
    <dbReference type="NCBI Taxonomy" id="6303"/>
    <lineage>
        <taxon>Eukaryota</taxon>
        <taxon>Metazoa</taxon>
        <taxon>Ecdysozoa</taxon>
        <taxon>Nematoda</taxon>
        <taxon>Chromadorea</taxon>
        <taxon>Rhabditida</taxon>
        <taxon>Tylenchina</taxon>
        <taxon>Tylenchomorpha</taxon>
        <taxon>Tylenchoidea</taxon>
        <taxon>Meloidogynidae</taxon>
        <taxon>Meloidogyninae</taxon>
        <taxon>Meloidogyne</taxon>
        <taxon>Meloidogyne incognita group</taxon>
    </lineage>
</organism>
<proteinExistence type="predicted"/>
<feature type="region of interest" description="Disordered" evidence="1">
    <location>
        <begin position="54"/>
        <end position="77"/>
    </location>
</feature>
<dbReference type="WBParaSite" id="scaffold54463_cov294.g25688">
    <property type="protein sequence ID" value="scaffold54463_cov294.g25688"/>
    <property type="gene ID" value="scaffold54463_cov294.g25688"/>
</dbReference>
<protein>
    <submittedName>
        <fullName evidence="3">Uncharacterized protein</fullName>
    </submittedName>
</protein>
<dbReference type="AlphaFoldDB" id="A0A915MTI0"/>
<evidence type="ECO:0000313" key="3">
    <source>
        <dbReference type="WBParaSite" id="scaffold54463_cov294.g25688"/>
    </source>
</evidence>
<accession>A0A915MTI0</accession>
<evidence type="ECO:0000256" key="1">
    <source>
        <dbReference type="SAM" id="MobiDB-lite"/>
    </source>
</evidence>
<sequence>MPENVPQQNDRPLEAPSLIELSAEIVANHAEHYLYTGKRDLSISERAAEAFLTASSSSKISDSREASPHGHSRVAGLRDPAAEKALIQYQMISERPSTQSNIQGFLPIRPSEMVLHKICDRWRNTEHSQSPEEIDNALKPFYSGDMCPGITAAGICSLLYKTKIKLQHLHSLKLNSLDILRVPRYRQRYQPSVGCVALEKLVSNLNKSNRKMPLDLMEDNIRRLFSNDNVIRSESLDESQMDEYKLRAIMEHNEAQIESPPQFMHFCPALEHLYLLQGHTYSIEDETKSAFLVRIFSELPNLKTVDLSEW</sequence>
<evidence type="ECO:0000313" key="2">
    <source>
        <dbReference type="Proteomes" id="UP000887561"/>
    </source>
</evidence>